<dbReference type="InterPro" id="IPR035985">
    <property type="entry name" value="Ubiquitin-activating_enz"/>
</dbReference>
<reference evidence="2" key="1">
    <citation type="submission" date="2021-05" db="EMBL/GenBank/DDBJ databases">
        <title>The genome of the haptophyte Pavlova lutheri (Diacronema luteri, Pavlovales) - a model for lipid biosynthesis in eukaryotic algae.</title>
        <authorList>
            <person name="Hulatt C.J."/>
            <person name="Posewitz M.C."/>
        </authorList>
    </citation>
    <scope>NUCLEOTIDE SEQUENCE</scope>
    <source>
        <strain evidence="2">NIVA-4/92</strain>
    </source>
</reference>
<organism evidence="2 3">
    <name type="scientific">Diacronema lutheri</name>
    <name type="common">Unicellular marine alga</name>
    <name type="synonym">Monochrysis lutheri</name>
    <dbReference type="NCBI Taxonomy" id="2081491"/>
    <lineage>
        <taxon>Eukaryota</taxon>
        <taxon>Haptista</taxon>
        <taxon>Haptophyta</taxon>
        <taxon>Pavlovophyceae</taxon>
        <taxon>Pavlovales</taxon>
        <taxon>Pavlovaceae</taxon>
        <taxon>Diacronema</taxon>
    </lineage>
</organism>
<dbReference type="InterPro" id="IPR045886">
    <property type="entry name" value="ThiF/MoeB/HesA"/>
</dbReference>
<dbReference type="OrthoDB" id="567827at2759"/>
<keyword evidence="3" id="KW-1185">Reference proteome</keyword>
<dbReference type="GO" id="GO:0008641">
    <property type="term" value="F:ubiquitin-like modifier activating enzyme activity"/>
    <property type="evidence" value="ECO:0007669"/>
    <property type="project" value="InterPro"/>
</dbReference>
<dbReference type="InterPro" id="IPR000594">
    <property type="entry name" value="ThiF_NAD_FAD-bd"/>
</dbReference>
<evidence type="ECO:0000313" key="2">
    <source>
        <dbReference type="EMBL" id="KAG8463601.1"/>
    </source>
</evidence>
<protein>
    <recommendedName>
        <fullName evidence="1">THIF-type NAD/FAD binding fold domain-containing protein</fullName>
    </recommendedName>
</protein>
<proteinExistence type="predicted"/>
<dbReference type="PANTHER" id="PTHR43267">
    <property type="entry name" value="TRNA THREONYLCARBAMOYLADENOSINE DEHYDRATASE"/>
    <property type="match status" value="1"/>
</dbReference>
<dbReference type="Gene3D" id="3.40.50.720">
    <property type="entry name" value="NAD(P)-binding Rossmann-like Domain"/>
    <property type="match status" value="1"/>
</dbReference>
<dbReference type="EMBL" id="JAGTXO010000015">
    <property type="protein sequence ID" value="KAG8463601.1"/>
    <property type="molecule type" value="Genomic_DNA"/>
</dbReference>
<dbReference type="PANTHER" id="PTHR43267:SF1">
    <property type="entry name" value="TRNA THREONYLCARBAMOYLADENOSINE DEHYDRATASE"/>
    <property type="match status" value="1"/>
</dbReference>
<dbReference type="OMA" id="WRILAVY"/>
<dbReference type="Proteomes" id="UP000751190">
    <property type="component" value="Unassembled WGS sequence"/>
</dbReference>
<evidence type="ECO:0000259" key="1">
    <source>
        <dbReference type="Pfam" id="PF00899"/>
    </source>
</evidence>
<dbReference type="GO" id="GO:0061504">
    <property type="term" value="P:cyclic threonylcarbamoyladenosine biosynthetic process"/>
    <property type="evidence" value="ECO:0007669"/>
    <property type="project" value="TreeGrafter"/>
</dbReference>
<dbReference type="GO" id="GO:0061503">
    <property type="term" value="F:tRNA threonylcarbamoyladenosine dehydratase"/>
    <property type="evidence" value="ECO:0007669"/>
    <property type="project" value="TreeGrafter"/>
</dbReference>
<gene>
    <name evidence="2" type="ORF">KFE25_003874</name>
</gene>
<dbReference type="SUPFAM" id="SSF69572">
    <property type="entry name" value="Activating enzymes of the ubiquitin-like proteins"/>
    <property type="match status" value="1"/>
</dbReference>
<dbReference type="AlphaFoldDB" id="A0A8J5X8I8"/>
<dbReference type="Pfam" id="PF00899">
    <property type="entry name" value="ThiF"/>
    <property type="match status" value="1"/>
</dbReference>
<name>A0A8J5X8I8_DIALT</name>
<feature type="domain" description="THIF-type NAD/FAD binding fold" evidence="1">
    <location>
        <begin position="31"/>
        <end position="179"/>
    </location>
</feature>
<dbReference type="CDD" id="cd00755">
    <property type="entry name" value="YgdL_like"/>
    <property type="match status" value="1"/>
</dbReference>
<comment type="caution">
    <text evidence="2">The sequence shown here is derived from an EMBL/GenBank/DDBJ whole genome shotgun (WGS) entry which is preliminary data.</text>
</comment>
<sequence length="300" mass="31620">MAAGWYVVLVGVTPSLSESAYSLRFRGVSALYGERALESFRASHVAIVGIGGVGSWAAEAIARTGVGAITVVDLDEVCISNTNRQLHSLVSTVGHAKADVLERRIREINPECAVRADKRFITPDNVHAFLADAAPAFSAVIDAVDGVQDKAALIDACVRLDVPIVTVGAAGGKLDPTTTRAVDISRVHGDSLMQSVRRLLRSEYAYPPETRGRAFRGSEWGIIAVSSPELAPRRSKAPTAPSCDQFGTATHVTGTLGFAAAAVVAGVLADGDASEGGHYRELRERIGVQKECGGEGRKSR</sequence>
<evidence type="ECO:0000313" key="3">
    <source>
        <dbReference type="Proteomes" id="UP000751190"/>
    </source>
</evidence>
<accession>A0A8J5X8I8</accession>